<protein>
    <submittedName>
        <fullName evidence="3">Uncharacterized protein LOC112452845</fullName>
    </submittedName>
</protein>
<dbReference type="Proteomes" id="UP000504618">
    <property type="component" value="Unplaced"/>
</dbReference>
<evidence type="ECO:0000256" key="1">
    <source>
        <dbReference type="SAM" id="MobiDB-lite"/>
    </source>
</evidence>
<evidence type="ECO:0000313" key="2">
    <source>
        <dbReference type="Proteomes" id="UP000504618"/>
    </source>
</evidence>
<feature type="compositionally biased region" description="Basic and acidic residues" evidence="1">
    <location>
        <begin position="79"/>
        <end position="98"/>
    </location>
</feature>
<reference evidence="3" key="1">
    <citation type="submission" date="2025-08" db="UniProtKB">
        <authorList>
            <consortium name="RefSeq"/>
        </authorList>
    </citation>
    <scope>IDENTIFICATION</scope>
    <source>
        <tissue evidence="3">Whole body</tissue>
    </source>
</reference>
<sequence length="109" mass="12511">MVIMGRIIHCTLATKYSWKGGKSKRQFCFFNGLLIAVICATRHTKHIDTMVSPDATEKDVITGIKEFLQEFQSIGRAKTWEAKQQNERNPDLHEHMSETEETSILNKSE</sequence>
<accession>A0A6J1PHH1</accession>
<keyword evidence="2" id="KW-1185">Reference proteome</keyword>
<dbReference type="AlphaFoldDB" id="A0A6J1PHH1"/>
<proteinExistence type="predicted"/>
<dbReference type="RefSeq" id="XP_024869032.1">
    <property type="nucleotide sequence ID" value="XM_025013264.1"/>
</dbReference>
<organism evidence="2 3">
    <name type="scientific">Temnothorax curvispinosus</name>
    <dbReference type="NCBI Taxonomy" id="300111"/>
    <lineage>
        <taxon>Eukaryota</taxon>
        <taxon>Metazoa</taxon>
        <taxon>Ecdysozoa</taxon>
        <taxon>Arthropoda</taxon>
        <taxon>Hexapoda</taxon>
        <taxon>Insecta</taxon>
        <taxon>Pterygota</taxon>
        <taxon>Neoptera</taxon>
        <taxon>Endopterygota</taxon>
        <taxon>Hymenoptera</taxon>
        <taxon>Apocrita</taxon>
        <taxon>Aculeata</taxon>
        <taxon>Formicoidea</taxon>
        <taxon>Formicidae</taxon>
        <taxon>Myrmicinae</taxon>
        <taxon>Temnothorax</taxon>
    </lineage>
</organism>
<name>A0A6J1PHH1_9HYME</name>
<feature type="region of interest" description="Disordered" evidence="1">
    <location>
        <begin position="79"/>
        <end position="109"/>
    </location>
</feature>
<gene>
    <name evidence="3" type="primary">LOC112452845</name>
</gene>
<evidence type="ECO:0000313" key="3">
    <source>
        <dbReference type="RefSeq" id="XP_024869032.1"/>
    </source>
</evidence>
<dbReference type="GeneID" id="112452845"/>